<evidence type="ECO:0008006" key="4">
    <source>
        <dbReference type="Google" id="ProtNLM"/>
    </source>
</evidence>
<keyword evidence="1" id="KW-1133">Transmembrane helix</keyword>
<proteinExistence type="predicted"/>
<name>A0A6G9AI44_9BACT</name>
<feature type="transmembrane region" description="Helical" evidence="1">
    <location>
        <begin position="218"/>
        <end position="242"/>
    </location>
</feature>
<evidence type="ECO:0000256" key="1">
    <source>
        <dbReference type="SAM" id="Phobius"/>
    </source>
</evidence>
<gene>
    <name evidence="2" type="ORF">G8759_05470</name>
</gene>
<keyword evidence="1" id="KW-0472">Membrane</keyword>
<evidence type="ECO:0000313" key="2">
    <source>
        <dbReference type="EMBL" id="QIP12120.1"/>
    </source>
</evidence>
<dbReference type="EMBL" id="CP050063">
    <property type="protein sequence ID" value="QIP12120.1"/>
    <property type="molecule type" value="Genomic_DNA"/>
</dbReference>
<dbReference type="Proteomes" id="UP000501802">
    <property type="component" value="Chromosome"/>
</dbReference>
<sequence>MNLPLSKLRWIVLFVGLTLAVIGLEITIVRSAAFGQGHDWIAMGVIVDLALGIPTLYYFLIIRRLTVPARSLLGIIGLSLTLTALILPTNHQQLVGSLRWTFVILEVGFLGYALIRVNQIIRHYRQLTTKAVDFTANLLKSLDVTLGHSRFNRILVSELSLLRYGLAGWLVPVEKAESDVAFTSHHKSGQATLTVGLVLIGLIETLVVHLLVNRWNPTIAWFATVAGFYGLLFFVADLMATIKRPVLIQTNRIVLRFGLRGYGVIDRQNVEQIRAINNKPERNANTMNGAFLTAPNVLITVQEPVTMRGPMGIQRSVCRIALFIDDKEKFIHELTA</sequence>
<feature type="transmembrane region" description="Helical" evidence="1">
    <location>
        <begin position="72"/>
        <end position="91"/>
    </location>
</feature>
<dbReference type="KEGG" id="spib:G8759_05470"/>
<accession>A0A6G9AI44</accession>
<dbReference type="RefSeq" id="WP_167205956.1">
    <property type="nucleotide sequence ID" value="NZ_CP050063.1"/>
</dbReference>
<feature type="transmembrane region" description="Helical" evidence="1">
    <location>
        <begin position="41"/>
        <end position="60"/>
    </location>
</feature>
<feature type="transmembrane region" description="Helical" evidence="1">
    <location>
        <begin position="191"/>
        <end position="212"/>
    </location>
</feature>
<keyword evidence="3" id="KW-1185">Reference proteome</keyword>
<dbReference type="AlphaFoldDB" id="A0A6G9AI44"/>
<reference evidence="2 3" key="1">
    <citation type="submission" date="2020-03" db="EMBL/GenBank/DDBJ databases">
        <authorList>
            <person name="Kim M.K."/>
        </authorList>
    </citation>
    <scope>NUCLEOTIDE SEQUENCE [LARGE SCALE GENOMIC DNA]</scope>
    <source>
        <strain evidence="2 3">BT328</strain>
    </source>
</reference>
<evidence type="ECO:0000313" key="3">
    <source>
        <dbReference type="Proteomes" id="UP000501802"/>
    </source>
</evidence>
<organism evidence="2 3">
    <name type="scientific">Spirosoma aureum</name>
    <dbReference type="NCBI Taxonomy" id="2692134"/>
    <lineage>
        <taxon>Bacteria</taxon>
        <taxon>Pseudomonadati</taxon>
        <taxon>Bacteroidota</taxon>
        <taxon>Cytophagia</taxon>
        <taxon>Cytophagales</taxon>
        <taxon>Cytophagaceae</taxon>
        <taxon>Spirosoma</taxon>
    </lineage>
</organism>
<protein>
    <recommendedName>
        <fullName evidence="4">PH domain-containing protein</fullName>
    </recommendedName>
</protein>
<feature type="transmembrane region" description="Helical" evidence="1">
    <location>
        <begin position="97"/>
        <end position="115"/>
    </location>
</feature>
<keyword evidence="1" id="KW-0812">Transmembrane</keyword>